<dbReference type="PANTHER" id="PTHR37507">
    <property type="entry name" value="SPORULATION PROTEIN YDCC"/>
    <property type="match status" value="1"/>
</dbReference>
<proteinExistence type="predicted"/>
<dbReference type="EMBL" id="FNLC01000002">
    <property type="protein sequence ID" value="SDQ99980.1"/>
    <property type="molecule type" value="Genomic_DNA"/>
</dbReference>
<dbReference type="PROSITE" id="PS51257">
    <property type="entry name" value="PROKAR_LIPOPROTEIN"/>
    <property type="match status" value="1"/>
</dbReference>
<organism evidence="1 2">
    <name type="scientific">Natronobacterium texcoconense</name>
    <dbReference type="NCBI Taxonomy" id="1095778"/>
    <lineage>
        <taxon>Archaea</taxon>
        <taxon>Methanobacteriati</taxon>
        <taxon>Methanobacteriota</taxon>
        <taxon>Stenosarchaea group</taxon>
        <taxon>Halobacteria</taxon>
        <taxon>Halobacteriales</taxon>
        <taxon>Natrialbaceae</taxon>
        <taxon>Natronobacterium</taxon>
    </lineage>
</organism>
<evidence type="ECO:0000313" key="1">
    <source>
        <dbReference type="EMBL" id="SDQ99980.1"/>
    </source>
</evidence>
<dbReference type="Gene3D" id="2.50.20.10">
    <property type="entry name" value="Lipoprotein localisation LolA/LolB/LppX"/>
    <property type="match status" value="1"/>
</dbReference>
<dbReference type="AlphaFoldDB" id="A0A1H1FGJ2"/>
<dbReference type="STRING" id="1095778.SAMN04489842_1958"/>
<sequence length="392" mass="42932">MSPTVDRRVALLLFTIVVVVLAAGCVAIPTTDDSSGDLEERIADAEPPAEIDATVEVREVVDGEPTTATESVQFRADGASRIETDDTLLIVTHGDQRWHHDRESGTVQQFEVDPDATPFLEGLYDQQAEYVDRYDVAEVEETTLEGHDVYRVAFDPPSGETVDRSVSVLAGDTEYVLPLERTDEVDDRSVETVEVWYDEEQLFPLKHRVEGDGIALETTYRNVTFDPGLADERFEFDEPTADGPNESGEDTVEIGFPEITQHETVDGADEAVPFTVAEPPAEALPDALELDRITSYEFSDEERTQASLSYRGDGETTIVTTSDGPRTFAVGGDDIQVGDADGTIAATDQGTELEWVCDDRYYSIYVSDGVGDDRGLALEIAEALECEPAAEN</sequence>
<dbReference type="PANTHER" id="PTHR37507:SF2">
    <property type="entry name" value="SPORULATION PROTEIN YDCC"/>
    <property type="match status" value="1"/>
</dbReference>
<dbReference type="InterPro" id="IPR052944">
    <property type="entry name" value="Sporulation_related"/>
</dbReference>
<reference evidence="2" key="1">
    <citation type="submission" date="2016-10" db="EMBL/GenBank/DDBJ databases">
        <authorList>
            <person name="Varghese N."/>
            <person name="Submissions S."/>
        </authorList>
    </citation>
    <scope>NUCLEOTIDE SEQUENCE [LARGE SCALE GENOMIC DNA]</scope>
    <source>
        <strain evidence="2">DSM 24767</strain>
    </source>
</reference>
<evidence type="ECO:0000313" key="2">
    <source>
        <dbReference type="Proteomes" id="UP000198848"/>
    </source>
</evidence>
<keyword evidence="1" id="KW-0449">Lipoprotein</keyword>
<protein>
    <submittedName>
        <fullName evidence="1">Outer membrane lipoprotein-sorting protein</fullName>
    </submittedName>
</protein>
<accession>A0A1H1FGJ2</accession>
<dbReference type="SUPFAM" id="SSF89392">
    <property type="entry name" value="Prokaryotic lipoproteins and lipoprotein localization factors"/>
    <property type="match status" value="1"/>
</dbReference>
<keyword evidence="2" id="KW-1185">Reference proteome</keyword>
<dbReference type="Proteomes" id="UP000198848">
    <property type="component" value="Unassembled WGS sequence"/>
</dbReference>
<dbReference type="InterPro" id="IPR029046">
    <property type="entry name" value="LolA/LolB/LppX"/>
</dbReference>
<name>A0A1H1FGJ2_NATTX</name>
<gene>
    <name evidence="1" type="ORF">SAMN04489842_1958</name>
</gene>
<dbReference type="RefSeq" id="WP_090380924.1">
    <property type="nucleotide sequence ID" value="NZ_FNLC01000002.1"/>
</dbReference>
<dbReference type="OrthoDB" id="137725at2157"/>